<reference evidence="1" key="1">
    <citation type="submission" date="2021-01" db="EMBL/GenBank/DDBJ databases">
        <authorList>
            <person name="Corre E."/>
            <person name="Pelletier E."/>
            <person name="Niang G."/>
            <person name="Scheremetjew M."/>
            <person name="Finn R."/>
            <person name="Kale V."/>
            <person name="Holt S."/>
            <person name="Cochrane G."/>
            <person name="Meng A."/>
            <person name="Brown T."/>
            <person name="Cohen L."/>
        </authorList>
    </citation>
    <scope>NUCLEOTIDE SEQUENCE</scope>
    <source>
        <strain evidence="1">CCMP1452</strain>
    </source>
</reference>
<protein>
    <submittedName>
        <fullName evidence="1">Uncharacterized protein</fullName>
    </submittedName>
</protein>
<dbReference type="AlphaFoldDB" id="A0A7S2SCT3"/>
<accession>A0A7S2SCT3</accession>
<evidence type="ECO:0000313" key="1">
    <source>
        <dbReference type="EMBL" id="CAD9696398.1"/>
    </source>
</evidence>
<organism evidence="1">
    <name type="scientific">Eucampia antarctica</name>
    <dbReference type="NCBI Taxonomy" id="49252"/>
    <lineage>
        <taxon>Eukaryota</taxon>
        <taxon>Sar</taxon>
        <taxon>Stramenopiles</taxon>
        <taxon>Ochrophyta</taxon>
        <taxon>Bacillariophyta</taxon>
        <taxon>Mediophyceae</taxon>
        <taxon>Biddulphiophycidae</taxon>
        <taxon>Hemiaulales</taxon>
        <taxon>Hemiaulaceae</taxon>
        <taxon>Eucampia</taxon>
    </lineage>
</organism>
<sequence length="183" mass="20450">MQPQEASLYNLRTDTDYGIEPEGSCAVSNDKQTLLPKGARQSPESLITCIDNIECWGNRSHKHADIDSFITDASELRTRSRQCFEYAHSWRNVTTQDSINTLVLVQDLPHCELGVLKSFDFLDDGESCPNPQINRSVKPALANILTQSGQEHISGFSDDEGMFHGLKVVPYSVSKVAFNQYLP</sequence>
<proteinExistence type="predicted"/>
<name>A0A7S2SCT3_9STRA</name>
<gene>
    <name evidence="1" type="ORF">EANT1437_LOCUS13991</name>
</gene>
<dbReference type="EMBL" id="HBHI01027353">
    <property type="protein sequence ID" value="CAD9696398.1"/>
    <property type="molecule type" value="Transcribed_RNA"/>
</dbReference>